<dbReference type="PANTHER" id="PTHR43280:SF27">
    <property type="entry name" value="TRANSCRIPTIONAL REGULATOR MTLR"/>
    <property type="match status" value="1"/>
</dbReference>
<reference evidence="5 6" key="1">
    <citation type="submission" date="2015-04" db="EMBL/GenBank/DDBJ databases">
        <title>Whole genome shotgun sequence of Flavihumibacter petaseus NBRC 106054.</title>
        <authorList>
            <person name="Miyazawa S."/>
            <person name="Hosoyama A."/>
            <person name="Hashimoto M."/>
            <person name="Noguchi M."/>
            <person name="Tsuchikane K."/>
            <person name="Ohji S."/>
            <person name="Yamazoe A."/>
            <person name="Ichikawa N."/>
            <person name="Kimura A."/>
            <person name="Fujita N."/>
        </authorList>
    </citation>
    <scope>NUCLEOTIDE SEQUENCE [LARGE SCALE GENOMIC DNA]</scope>
    <source>
        <strain evidence="5 6">NBRC 106054</strain>
    </source>
</reference>
<dbReference type="SUPFAM" id="SSF51182">
    <property type="entry name" value="RmlC-like cupins"/>
    <property type="match status" value="1"/>
</dbReference>
<dbReference type="STRING" id="1220578.FPE01S_01_08230"/>
<dbReference type="AlphaFoldDB" id="A0A0E9MW41"/>
<accession>A0A0E9MW41</accession>
<keyword evidence="2" id="KW-0238">DNA-binding</keyword>
<dbReference type="InterPro" id="IPR018060">
    <property type="entry name" value="HTH_AraC"/>
</dbReference>
<dbReference type="EMBL" id="BBWV01000001">
    <property type="protein sequence ID" value="GAO41809.1"/>
    <property type="molecule type" value="Genomic_DNA"/>
</dbReference>
<dbReference type="InterPro" id="IPR009057">
    <property type="entry name" value="Homeodomain-like_sf"/>
</dbReference>
<keyword evidence="1" id="KW-0805">Transcription regulation</keyword>
<dbReference type="GO" id="GO:0043565">
    <property type="term" value="F:sequence-specific DNA binding"/>
    <property type="evidence" value="ECO:0007669"/>
    <property type="project" value="InterPro"/>
</dbReference>
<evidence type="ECO:0000256" key="2">
    <source>
        <dbReference type="ARBA" id="ARBA00023125"/>
    </source>
</evidence>
<proteinExistence type="predicted"/>
<comment type="caution">
    <text evidence="5">The sequence shown here is derived from an EMBL/GenBank/DDBJ whole genome shotgun (WGS) entry which is preliminary data.</text>
</comment>
<dbReference type="Pfam" id="PF12833">
    <property type="entry name" value="HTH_18"/>
    <property type="match status" value="1"/>
</dbReference>
<dbReference type="SUPFAM" id="SSF46689">
    <property type="entry name" value="Homeodomain-like"/>
    <property type="match status" value="2"/>
</dbReference>
<gene>
    <name evidence="5" type="ORF">FPE01S_01_08230</name>
</gene>
<dbReference type="GO" id="GO:0003700">
    <property type="term" value="F:DNA-binding transcription factor activity"/>
    <property type="evidence" value="ECO:0007669"/>
    <property type="project" value="InterPro"/>
</dbReference>
<name>A0A0E9MW41_9BACT</name>
<dbReference type="Gene3D" id="1.10.10.60">
    <property type="entry name" value="Homeodomain-like"/>
    <property type="match status" value="2"/>
</dbReference>
<protein>
    <submittedName>
        <fullName evidence="5">Putative AraC family transcriptional regulator</fullName>
    </submittedName>
</protein>
<dbReference type="Proteomes" id="UP000033121">
    <property type="component" value="Unassembled WGS sequence"/>
</dbReference>
<dbReference type="OrthoDB" id="745435at2"/>
<sequence length="300" mass="34774">MLISEKTRKIKPSFEAVPLNGSQSFQVRGFVLEAFDAQYHFHPEYELTLIEKGEGKRFVGNHLDLFFEGELVLLGPNLPHCWRNDPVIKGSVNAISVVVQFMPDFLGDQFFSKPELGRIRQLLENSHTGLIFPAEGNASARQKMIVLNETEDYFERLVLLLALLQELSFREDSMPLDTSSRNSRRPNAEQARVTPVLSYIIDHFREECTLQQAAKVANMTTNAFCKYFKKTTRKTFMEMVIDYRLNYAMAQLVHTDKPVSHICFESGFNDITHFSRMFKTKLKSTPLQYRQQFRKEMQLL</sequence>
<evidence type="ECO:0000259" key="4">
    <source>
        <dbReference type="PROSITE" id="PS01124"/>
    </source>
</evidence>
<keyword evidence="6" id="KW-1185">Reference proteome</keyword>
<dbReference type="InterPro" id="IPR011051">
    <property type="entry name" value="RmlC_Cupin_sf"/>
</dbReference>
<evidence type="ECO:0000313" key="5">
    <source>
        <dbReference type="EMBL" id="GAO41809.1"/>
    </source>
</evidence>
<organism evidence="5 6">
    <name type="scientific">Flavihumibacter petaseus NBRC 106054</name>
    <dbReference type="NCBI Taxonomy" id="1220578"/>
    <lineage>
        <taxon>Bacteria</taxon>
        <taxon>Pseudomonadati</taxon>
        <taxon>Bacteroidota</taxon>
        <taxon>Chitinophagia</taxon>
        <taxon>Chitinophagales</taxon>
        <taxon>Chitinophagaceae</taxon>
        <taxon>Flavihumibacter</taxon>
    </lineage>
</organism>
<evidence type="ECO:0000256" key="3">
    <source>
        <dbReference type="ARBA" id="ARBA00023163"/>
    </source>
</evidence>
<evidence type="ECO:0000256" key="1">
    <source>
        <dbReference type="ARBA" id="ARBA00023015"/>
    </source>
</evidence>
<dbReference type="SMART" id="SM00342">
    <property type="entry name" value="HTH_ARAC"/>
    <property type="match status" value="1"/>
</dbReference>
<dbReference type="RefSeq" id="WP_052955498.1">
    <property type="nucleotide sequence ID" value="NZ_BBWV01000001.1"/>
</dbReference>
<keyword evidence="3" id="KW-0804">Transcription</keyword>
<evidence type="ECO:0000313" key="6">
    <source>
        <dbReference type="Proteomes" id="UP000033121"/>
    </source>
</evidence>
<dbReference type="InterPro" id="IPR014710">
    <property type="entry name" value="RmlC-like_jellyroll"/>
</dbReference>
<dbReference type="Gene3D" id="2.60.120.10">
    <property type="entry name" value="Jelly Rolls"/>
    <property type="match status" value="1"/>
</dbReference>
<dbReference type="PANTHER" id="PTHR43280">
    <property type="entry name" value="ARAC-FAMILY TRANSCRIPTIONAL REGULATOR"/>
    <property type="match status" value="1"/>
</dbReference>
<feature type="domain" description="HTH araC/xylS-type" evidence="4">
    <location>
        <begin position="194"/>
        <end position="292"/>
    </location>
</feature>
<dbReference type="CDD" id="cd06976">
    <property type="entry name" value="cupin_MtlR-like_N"/>
    <property type="match status" value="1"/>
</dbReference>
<dbReference type="PROSITE" id="PS01124">
    <property type="entry name" value="HTH_ARAC_FAMILY_2"/>
    <property type="match status" value="1"/>
</dbReference>